<feature type="transmembrane region" description="Helical" evidence="6">
    <location>
        <begin position="166"/>
        <end position="183"/>
    </location>
</feature>
<evidence type="ECO:0000313" key="8">
    <source>
        <dbReference type="EMBL" id="CAI2368364.1"/>
    </source>
</evidence>
<evidence type="ECO:0000256" key="3">
    <source>
        <dbReference type="ARBA" id="ARBA00022692"/>
    </source>
</evidence>
<comment type="caution">
    <text evidence="8">The sequence shown here is derived from an EMBL/GenBank/DDBJ whole genome shotgun (WGS) entry which is preliminary data.</text>
</comment>
<dbReference type="InterPro" id="IPR036259">
    <property type="entry name" value="MFS_trans_sf"/>
</dbReference>
<dbReference type="PROSITE" id="PS50850">
    <property type="entry name" value="MFS"/>
    <property type="match status" value="1"/>
</dbReference>
<feature type="transmembrane region" description="Helical" evidence="6">
    <location>
        <begin position="327"/>
        <end position="350"/>
    </location>
</feature>
<dbReference type="InterPro" id="IPR020846">
    <property type="entry name" value="MFS_dom"/>
</dbReference>
<evidence type="ECO:0000259" key="7">
    <source>
        <dbReference type="PROSITE" id="PS50850"/>
    </source>
</evidence>
<name>A0AAD1X9Q9_EUPCR</name>
<keyword evidence="5 6" id="KW-0472">Membrane</keyword>
<feature type="transmembrane region" description="Helical" evidence="6">
    <location>
        <begin position="41"/>
        <end position="59"/>
    </location>
</feature>
<feature type="transmembrane region" description="Helical" evidence="6">
    <location>
        <begin position="7"/>
        <end position="29"/>
    </location>
</feature>
<organism evidence="8 9">
    <name type="scientific">Euplotes crassus</name>
    <dbReference type="NCBI Taxonomy" id="5936"/>
    <lineage>
        <taxon>Eukaryota</taxon>
        <taxon>Sar</taxon>
        <taxon>Alveolata</taxon>
        <taxon>Ciliophora</taxon>
        <taxon>Intramacronucleata</taxon>
        <taxon>Spirotrichea</taxon>
        <taxon>Hypotrichia</taxon>
        <taxon>Euplotida</taxon>
        <taxon>Euplotidae</taxon>
        <taxon>Moneuplotes</taxon>
    </lineage>
</organism>
<dbReference type="SUPFAM" id="SSF103473">
    <property type="entry name" value="MFS general substrate transporter"/>
    <property type="match status" value="1"/>
</dbReference>
<protein>
    <recommendedName>
        <fullName evidence="7">Major facilitator superfamily (MFS) profile domain-containing protein</fullName>
    </recommendedName>
</protein>
<feature type="transmembrane region" description="Helical" evidence="6">
    <location>
        <begin position="225"/>
        <end position="243"/>
    </location>
</feature>
<keyword evidence="9" id="KW-1185">Reference proteome</keyword>
<keyword evidence="2" id="KW-0813">Transport</keyword>
<dbReference type="InterPro" id="IPR011701">
    <property type="entry name" value="MFS"/>
</dbReference>
<dbReference type="Pfam" id="PF07690">
    <property type="entry name" value="MFS_1"/>
    <property type="match status" value="1"/>
</dbReference>
<evidence type="ECO:0000313" key="9">
    <source>
        <dbReference type="Proteomes" id="UP001295684"/>
    </source>
</evidence>
<feature type="transmembrane region" description="Helical" evidence="6">
    <location>
        <begin position="300"/>
        <end position="321"/>
    </location>
</feature>
<dbReference type="PANTHER" id="PTHR23506">
    <property type="entry name" value="GH10249P"/>
    <property type="match status" value="1"/>
</dbReference>
<accession>A0AAD1X9Q9</accession>
<dbReference type="Proteomes" id="UP001295684">
    <property type="component" value="Unassembled WGS sequence"/>
</dbReference>
<dbReference type="Gene3D" id="1.20.1250.20">
    <property type="entry name" value="MFS general substrate transporter like domains"/>
    <property type="match status" value="1"/>
</dbReference>
<evidence type="ECO:0000256" key="6">
    <source>
        <dbReference type="SAM" id="Phobius"/>
    </source>
</evidence>
<evidence type="ECO:0000256" key="5">
    <source>
        <dbReference type="ARBA" id="ARBA00023136"/>
    </source>
</evidence>
<dbReference type="InterPro" id="IPR050930">
    <property type="entry name" value="MFS_Vesicular_Transporter"/>
</dbReference>
<keyword evidence="4 6" id="KW-1133">Transmembrane helix</keyword>
<feature type="transmembrane region" description="Helical" evidence="6">
    <location>
        <begin position="137"/>
        <end position="160"/>
    </location>
</feature>
<proteinExistence type="predicted"/>
<keyword evidence="3 6" id="KW-0812">Transmembrane</keyword>
<dbReference type="AlphaFoldDB" id="A0AAD1X9Q9"/>
<dbReference type="PANTHER" id="PTHR23506:SF26">
    <property type="entry name" value="MFS-TYPE TRANSPORTER SLC18B1"/>
    <property type="match status" value="1"/>
</dbReference>
<evidence type="ECO:0000256" key="4">
    <source>
        <dbReference type="ARBA" id="ARBA00022989"/>
    </source>
</evidence>
<evidence type="ECO:0000256" key="2">
    <source>
        <dbReference type="ARBA" id="ARBA00022448"/>
    </source>
</evidence>
<feature type="transmembrane region" description="Helical" evidence="6">
    <location>
        <begin position="404"/>
        <end position="422"/>
    </location>
</feature>
<feature type="domain" description="Major facilitator superfamily (MFS) profile" evidence="7">
    <location>
        <begin position="1"/>
        <end position="427"/>
    </location>
</feature>
<dbReference type="GO" id="GO:0022857">
    <property type="term" value="F:transmembrane transporter activity"/>
    <property type="evidence" value="ECO:0007669"/>
    <property type="project" value="InterPro"/>
</dbReference>
<feature type="transmembrane region" description="Helical" evidence="6">
    <location>
        <begin position="371"/>
        <end position="392"/>
    </location>
</feature>
<dbReference type="GO" id="GO:0016020">
    <property type="term" value="C:membrane"/>
    <property type="evidence" value="ECO:0007669"/>
    <property type="project" value="UniProtKB-SubCell"/>
</dbReference>
<feature type="transmembrane region" description="Helical" evidence="6">
    <location>
        <begin position="71"/>
        <end position="89"/>
    </location>
</feature>
<dbReference type="EMBL" id="CAMPGE010009498">
    <property type="protein sequence ID" value="CAI2368364.1"/>
    <property type="molecule type" value="Genomic_DNA"/>
</dbReference>
<comment type="subcellular location">
    <subcellularLocation>
        <location evidence="1">Membrane</location>
        <topology evidence="1">Multi-pass membrane protein</topology>
    </subcellularLocation>
</comment>
<gene>
    <name evidence="8" type="ORF">ECRASSUSDP1_LOCUS9655</name>
</gene>
<reference evidence="8" key="1">
    <citation type="submission" date="2023-07" db="EMBL/GenBank/DDBJ databases">
        <authorList>
            <consortium name="AG Swart"/>
            <person name="Singh M."/>
            <person name="Singh A."/>
            <person name="Seah K."/>
            <person name="Emmerich C."/>
        </authorList>
    </citation>
    <scope>NUCLEOTIDE SEQUENCE</scope>
    <source>
        <strain evidence="8">DP1</strain>
    </source>
</reference>
<evidence type="ECO:0000256" key="1">
    <source>
        <dbReference type="ARBA" id="ARBA00004141"/>
    </source>
</evidence>
<sequence>MDLKHFIALNVAAVLCNACYMLFIPFLSIEFKRYDIREATFGYIIAMYSVSSMISSLFLGKFMIVLGRKRVLVLGILCMSACLAMFSSISYLENSTLVCICCFVFRALQGLGSSMIHTPSYAIISISYGEKKQKYLALFEGMQGIGLALGPAIGGVIYSFCGFGSTFYILAGLLFILCPILYVQIPESFNEEEETLLDPSIERSDQEHPVTEIKAEYWTLIKNRVFSLTAIVTALTFLSFSSYHPELPTRLQELGLSSLEISFFFAIGPTAQTLSSVFLVPVVTSSNHNEGNVGYEPKKIIVLALIACGFGQLCLGPSMFLPDRVEVIIVAMILIGTTAVFLLAFSLSVMTNESENKYPTQKSKANDLSSGVFFFACQCGATIGPIYCSYISEIISFRNECTTVGVSIISFALIYYVVCILFQPKVKDVPNLESQILAKSIKPFKAQVKPKNNI</sequence>
<feature type="transmembrane region" description="Helical" evidence="6">
    <location>
        <begin position="263"/>
        <end position="280"/>
    </location>
</feature>